<reference evidence="1 2" key="1">
    <citation type="journal article" date="2020" name="Int. J. Syst. Evol. Microbiol.">
        <title>Bartonella kosoyi sp. nov. and Bartonella krasnovii sp. nov., two novel species closely related to the zoonotic Bartonella elizabethae, isolated from black rats and wild desert rodent-fleas.</title>
        <authorList>
            <person name="Gutierrez R."/>
            <person name="Shalit T."/>
            <person name="Markus B."/>
            <person name="Yuan C."/>
            <person name="Nachum-Biala Y."/>
            <person name="Elad D."/>
            <person name="Harrus S."/>
        </authorList>
    </citation>
    <scope>NUCLEOTIDE SEQUENCE [LARGE SCALE GENOMIC DNA]</scope>
    <source>
        <strain evidence="1 2">Tel Aviv</strain>
        <plasmid evidence="1">pTLV-1</plasmid>
    </source>
</reference>
<accession>A0A5B9RHP0</accession>
<dbReference type="KEGG" id="bky:D1093_09845"/>
<sequence>MEKKLPKSYMTDAEREELRVGGLDQDCIYMVEAEAASKANDSKTTWEWLAMAEYPAHALLLLRHQRGPQFIRDMGFSTKNADEEYGPDWLDKGVVIGGHHF</sequence>
<evidence type="ECO:0000313" key="2">
    <source>
        <dbReference type="Proteomes" id="UP000321940"/>
    </source>
</evidence>
<protein>
    <submittedName>
        <fullName evidence="1">Uncharacterized protein</fullName>
    </submittedName>
</protein>
<dbReference type="EMBL" id="CP042964">
    <property type="protein sequence ID" value="QEG79312.1"/>
    <property type="molecule type" value="Genomic_DNA"/>
</dbReference>
<proteinExistence type="predicted"/>
<organism evidence="1 2">
    <name type="scientific">Bartonella kosoyi</name>
    <dbReference type="NCBI Taxonomy" id="2133959"/>
    <lineage>
        <taxon>Bacteria</taxon>
        <taxon>Pseudomonadati</taxon>
        <taxon>Pseudomonadota</taxon>
        <taxon>Alphaproteobacteria</taxon>
        <taxon>Hyphomicrobiales</taxon>
        <taxon>Bartonellaceae</taxon>
        <taxon>Bartonella</taxon>
    </lineage>
</organism>
<evidence type="ECO:0000313" key="1">
    <source>
        <dbReference type="EMBL" id="QEG79312.1"/>
    </source>
</evidence>
<gene>
    <name evidence="1" type="ORF">D1093_09845</name>
</gene>
<geneLocation type="plasmid" evidence="1 2">
    <name>pTLV-1</name>
</geneLocation>
<dbReference type="AlphaFoldDB" id="A0A5B9RHP0"/>
<dbReference type="Proteomes" id="UP000321940">
    <property type="component" value="Plasmid pTLV-1"/>
</dbReference>
<keyword evidence="1" id="KW-0614">Plasmid</keyword>
<dbReference type="RefSeq" id="WP_150222441.1">
    <property type="nucleotide sequence ID" value="NZ_CP042964.1"/>
</dbReference>
<name>A0A5B9RHP0_9HYPH</name>
<keyword evidence="2" id="KW-1185">Reference proteome</keyword>
<dbReference type="GeneID" id="71062322"/>